<protein>
    <submittedName>
        <fullName evidence="3">Uncharacterized protein</fullName>
    </submittedName>
</protein>
<comment type="caution">
    <text evidence="3">The sequence shown here is derived from an EMBL/GenBank/DDBJ whole genome shotgun (WGS) entry which is preliminary data.</text>
</comment>
<evidence type="ECO:0000256" key="2">
    <source>
        <dbReference type="SAM" id="Phobius"/>
    </source>
</evidence>
<keyword evidence="2" id="KW-1133">Transmembrane helix</keyword>
<keyword evidence="4" id="KW-1185">Reference proteome</keyword>
<feature type="transmembrane region" description="Helical" evidence="2">
    <location>
        <begin position="90"/>
        <end position="110"/>
    </location>
</feature>
<evidence type="ECO:0000256" key="1">
    <source>
        <dbReference type="SAM" id="MobiDB-lite"/>
    </source>
</evidence>
<feature type="transmembrane region" description="Helical" evidence="2">
    <location>
        <begin position="7"/>
        <end position="27"/>
    </location>
</feature>
<dbReference type="Proteomes" id="UP000295151">
    <property type="component" value="Unassembled WGS sequence"/>
</dbReference>
<proteinExistence type="predicted"/>
<feature type="region of interest" description="Disordered" evidence="1">
    <location>
        <begin position="199"/>
        <end position="219"/>
    </location>
</feature>
<feature type="region of interest" description="Disordered" evidence="1">
    <location>
        <begin position="119"/>
        <end position="142"/>
    </location>
</feature>
<dbReference type="EMBL" id="SOCE01000002">
    <property type="protein sequence ID" value="TDU83343.1"/>
    <property type="molecule type" value="Genomic_DNA"/>
</dbReference>
<organism evidence="3 4">
    <name type="scientific">Kribbella voronezhensis</name>
    <dbReference type="NCBI Taxonomy" id="2512212"/>
    <lineage>
        <taxon>Bacteria</taxon>
        <taxon>Bacillati</taxon>
        <taxon>Actinomycetota</taxon>
        <taxon>Actinomycetes</taxon>
        <taxon>Propionibacteriales</taxon>
        <taxon>Kribbellaceae</taxon>
        <taxon>Kribbella</taxon>
    </lineage>
</organism>
<name>A0A4V3FIQ4_9ACTN</name>
<accession>A0A4V3FIQ4</accession>
<keyword evidence="2" id="KW-0812">Transmembrane</keyword>
<keyword evidence="2" id="KW-0472">Membrane</keyword>
<gene>
    <name evidence="3" type="ORF">EV138_5807</name>
</gene>
<sequence length="219" mass="22764">MRRYRRAWKAAGGLLAAIGVAAALMMLPVSIDAVVFGMTAAIAGSIKFSLDLAADHPARRAAYIAVPVAVGAGVIGVAVCGYAATAGVGTVALIAVVVATSPSVVSALSARECGVGPMSAAKDAVDSPAPARPQSGPVAQQPLGDLSDLELCSAWRRSYLALQRATSPTDRLRIVQQRQGFLDELERRGPHQLAEWLHAGARAAGDPAKHFRRDPHRTS</sequence>
<feature type="transmembrane region" description="Helical" evidence="2">
    <location>
        <begin position="33"/>
        <end position="50"/>
    </location>
</feature>
<feature type="transmembrane region" description="Helical" evidence="2">
    <location>
        <begin position="62"/>
        <end position="84"/>
    </location>
</feature>
<dbReference type="AlphaFoldDB" id="A0A4V3FIQ4"/>
<reference evidence="3 4" key="1">
    <citation type="submission" date="2019-03" db="EMBL/GenBank/DDBJ databases">
        <title>Genomic Encyclopedia of Type Strains, Phase III (KMG-III): the genomes of soil and plant-associated and newly described type strains.</title>
        <authorList>
            <person name="Whitman W."/>
        </authorList>
    </citation>
    <scope>NUCLEOTIDE SEQUENCE [LARGE SCALE GENOMIC DNA]</scope>
    <source>
        <strain evidence="3 4">VKM Ac-2575</strain>
    </source>
</reference>
<evidence type="ECO:0000313" key="4">
    <source>
        <dbReference type="Proteomes" id="UP000295151"/>
    </source>
</evidence>
<evidence type="ECO:0000313" key="3">
    <source>
        <dbReference type="EMBL" id="TDU83343.1"/>
    </source>
</evidence>
<dbReference type="OrthoDB" id="3827100at2"/>
<dbReference type="RefSeq" id="WP_133982513.1">
    <property type="nucleotide sequence ID" value="NZ_SOCE01000002.1"/>
</dbReference>
<feature type="compositionally biased region" description="Basic residues" evidence="1">
    <location>
        <begin position="210"/>
        <end position="219"/>
    </location>
</feature>